<comment type="caution">
    <text evidence="10">The sequence shown here is derived from an EMBL/GenBank/DDBJ whole genome shotgun (WGS) entry which is preliminary data.</text>
</comment>
<dbReference type="GO" id="GO:0046872">
    <property type="term" value="F:metal ion binding"/>
    <property type="evidence" value="ECO:0007669"/>
    <property type="project" value="UniProtKB-KW"/>
</dbReference>
<feature type="compositionally biased region" description="Low complexity" evidence="9">
    <location>
        <begin position="438"/>
        <end position="461"/>
    </location>
</feature>
<comment type="similarity">
    <text evidence="2">Belongs to the endoribonuclease YbeY family.</text>
</comment>
<evidence type="ECO:0000256" key="1">
    <source>
        <dbReference type="ARBA" id="ARBA00001947"/>
    </source>
</evidence>
<evidence type="ECO:0000256" key="8">
    <source>
        <dbReference type="SAM" id="Coils"/>
    </source>
</evidence>
<feature type="region of interest" description="Disordered" evidence="9">
    <location>
        <begin position="434"/>
        <end position="480"/>
    </location>
</feature>
<dbReference type="NCBIfam" id="TIGR00043">
    <property type="entry name" value="rRNA maturation RNase YbeY"/>
    <property type="match status" value="1"/>
</dbReference>
<keyword evidence="3" id="KW-0540">Nuclease</keyword>
<dbReference type="HAMAP" id="MF_00009">
    <property type="entry name" value="Endoribonucl_YbeY"/>
    <property type="match status" value="1"/>
</dbReference>
<keyword evidence="6" id="KW-0378">Hydrolase</keyword>
<dbReference type="PANTHER" id="PTHR46986">
    <property type="entry name" value="ENDORIBONUCLEASE YBEY, CHLOROPLASTIC"/>
    <property type="match status" value="1"/>
</dbReference>
<keyword evidence="7" id="KW-0862">Zinc</keyword>
<keyword evidence="11" id="KW-1185">Reference proteome</keyword>
<feature type="coiled-coil region" evidence="8">
    <location>
        <begin position="295"/>
        <end position="322"/>
    </location>
</feature>
<dbReference type="Gene3D" id="3.40.390.30">
    <property type="entry name" value="Metalloproteases ('zincins'), catalytic domain"/>
    <property type="match status" value="1"/>
</dbReference>
<keyword evidence="4" id="KW-0479">Metal-binding</keyword>
<evidence type="ECO:0000256" key="6">
    <source>
        <dbReference type="ARBA" id="ARBA00022801"/>
    </source>
</evidence>
<dbReference type="GO" id="GO:0004519">
    <property type="term" value="F:endonuclease activity"/>
    <property type="evidence" value="ECO:0007669"/>
    <property type="project" value="UniProtKB-KW"/>
</dbReference>
<accession>A0A5A8CU55</accession>
<feature type="region of interest" description="Disordered" evidence="9">
    <location>
        <begin position="169"/>
        <end position="191"/>
    </location>
</feature>
<keyword evidence="8" id="KW-0175">Coiled coil</keyword>
<evidence type="ECO:0000256" key="9">
    <source>
        <dbReference type="SAM" id="MobiDB-lite"/>
    </source>
</evidence>
<dbReference type="AlphaFoldDB" id="A0A5A8CU55"/>
<dbReference type="GO" id="GO:0004222">
    <property type="term" value="F:metalloendopeptidase activity"/>
    <property type="evidence" value="ECO:0007669"/>
    <property type="project" value="InterPro"/>
</dbReference>
<keyword evidence="5" id="KW-0255">Endonuclease</keyword>
<dbReference type="GO" id="GO:0006364">
    <property type="term" value="P:rRNA processing"/>
    <property type="evidence" value="ECO:0007669"/>
    <property type="project" value="InterPro"/>
</dbReference>
<evidence type="ECO:0000256" key="4">
    <source>
        <dbReference type="ARBA" id="ARBA00022723"/>
    </source>
</evidence>
<feature type="region of interest" description="Disordered" evidence="9">
    <location>
        <begin position="209"/>
        <end position="231"/>
    </location>
</feature>
<feature type="coiled-coil region" evidence="8">
    <location>
        <begin position="511"/>
        <end position="538"/>
    </location>
</feature>
<name>A0A5A8CU55_CAFRO</name>
<dbReference type="EMBL" id="VLTN01000004">
    <property type="protein sequence ID" value="KAA0156288.1"/>
    <property type="molecule type" value="Genomic_DNA"/>
</dbReference>
<dbReference type="SUPFAM" id="SSF55486">
    <property type="entry name" value="Metalloproteases ('zincins'), catalytic domain"/>
    <property type="match status" value="1"/>
</dbReference>
<evidence type="ECO:0000256" key="7">
    <source>
        <dbReference type="ARBA" id="ARBA00022833"/>
    </source>
</evidence>
<dbReference type="Proteomes" id="UP000323011">
    <property type="component" value="Unassembled WGS sequence"/>
</dbReference>
<dbReference type="InterPro" id="IPR023091">
    <property type="entry name" value="MetalPrtase_cat_dom_sf_prd"/>
</dbReference>
<evidence type="ECO:0000256" key="5">
    <source>
        <dbReference type="ARBA" id="ARBA00022759"/>
    </source>
</evidence>
<sequence length="629" mass="65741">MSGSITVRRLGSAVTGALVPGAHKDGGLAALAAVIAGAARALGVAGQDTGLAIVSESAIRRLNAQHRGKRGATDILSFSFDDPDGDSPEDGEPGTLGDMFLCPAVVAKDAGVSGLDSPMPEDAATAIIVHGMVHLRGFDHENDADATAMRAEEARVLASLRELAPSAQQVAAAASYGPPAEDSDPGHPQWLHVEWDDLPRSRWLDAAHAPSPKAEGAMPKRSEPSPPSETVACARSAAAALKEAVASFARARTALDDASAGLPRAVRAFGVFPEKNLVTESALKRIQEDRRGDALSELEELLAAAKEGIEGLREEREALSAERMRQSGLAADEVAAALRPIEAEHQLTMRRLAARADAARSEAAELEARRAAAVEEAAAAAAAVRDAEKAATARQRQALRSLRRVRQQADSSESAVRSLRKELRAMRARVEAAREASRAAAPTLPAAGTAAPSSASAASSREAGRGHQAPARAEETADDVASEIAQLKARTALLRAAMQRSPERSGATSVRSRWESTLDAARSKREAAEAALPVAREQSARAGQQLGWLIESILPAEGSLNVAAGQVFRKLLQMGGSTRWDSLREVANATTGNNTAADAALKALTDMGIARLSDAGNLEFAFPEGVKFA</sequence>
<dbReference type="Pfam" id="PF02130">
    <property type="entry name" value="YbeY"/>
    <property type="match status" value="1"/>
</dbReference>
<protein>
    <submittedName>
        <fullName evidence="10">Uncharacterized protein</fullName>
    </submittedName>
</protein>
<dbReference type="InterPro" id="IPR002036">
    <property type="entry name" value="YbeY"/>
</dbReference>
<proteinExistence type="inferred from homology"/>
<evidence type="ECO:0000256" key="3">
    <source>
        <dbReference type="ARBA" id="ARBA00022722"/>
    </source>
</evidence>
<evidence type="ECO:0000313" key="11">
    <source>
        <dbReference type="Proteomes" id="UP000323011"/>
    </source>
</evidence>
<reference evidence="10 11" key="1">
    <citation type="submission" date="2019-07" db="EMBL/GenBank/DDBJ databases">
        <title>Genomes of Cafeteria roenbergensis.</title>
        <authorList>
            <person name="Fischer M.G."/>
            <person name="Hackl T."/>
            <person name="Roman M."/>
        </authorList>
    </citation>
    <scope>NUCLEOTIDE SEQUENCE [LARGE SCALE GENOMIC DNA]</scope>
    <source>
        <strain evidence="10 11">BVI</strain>
    </source>
</reference>
<evidence type="ECO:0000256" key="2">
    <source>
        <dbReference type="ARBA" id="ARBA00010875"/>
    </source>
</evidence>
<dbReference type="PANTHER" id="PTHR46986:SF1">
    <property type="entry name" value="ENDORIBONUCLEASE YBEY, CHLOROPLASTIC"/>
    <property type="match status" value="1"/>
</dbReference>
<organism evidence="10 11">
    <name type="scientific">Cafeteria roenbergensis</name>
    <name type="common">Marine flagellate</name>
    <dbReference type="NCBI Taxonomy" id="33653"/>
    <lineage>
        <taxon>Eukaryota</taxon>
        <taxon>Sar</taxon>
        <taxon>Stramenopiles</taxon>
        <taxon>Bigyra</taxon>
        <taxon>Opalozoa</taxon>
        <taxon>Bicosoecida</taxon>
        <taxon>Cafeteriaceae</taxon>
        <taxon>Cafeteria</taxon>
    </lineage>
</organism>
<comment type="cofactor">
    <cofactor evidence="1">
        <name>Zn(2+)</name>
        <dbReference type="ChEBI" id="CHEBI:29105"/>
    </cofactor>
</comment>
<evidence type="ECO:0000313" key="10">
    <source>
        <dbReference type="EMBL" id="KAA0156288.1"/>
    </source>
</evidence>
<gene>
    <name evidence="10" type="ORF">FNF29_01081</name>
</gene>